<dbReference type="VEuPathDB" id="FungiDB:MCYG_01066"/>
<dbReference type="AlphaFoldDB" id="C5FEE4"/>
<dbReference type="RefSeq" id="XP_002850962.1">
    <property type="nucleotide sequence ID" value="XM_002850916.1"/>
</dbReference>
<proteinExistence type="predicted"/>
<dbReference type="EMBL" id="DS995701">
    <property type="protein sequence ID" value="EEQ28178.1"/>
    <property type="molecule type" value="Genomic_DNA"/>
</dbReference>
<gene>
    <name evidence="1" type="ORF">MCYG_01066</name>
</gene>
<organism evidence="1 2">
    <name type="scientific">Arthroderma otae (strain ATCC MYA-4605 / CBS 113480)</name>
    <name type="common">Microsporum canis</name>
    <dbReference type="NCBI Taxonomy" id="554155"/>
    <lineage>
        <taxon>Eukaryota</taxon>
        <taxon>Fungi</taxon>
        <taxon>Dikarya</taxon>
        <taxon>Ascomycota</taxon>
        <taxon>Pezizomycotina</taxon>
        <taxon>Eurotiomycetes</taxon>
        <taxon>Eurotiomycetidae</taxon>
        <taxon>Onygenales</taxon>
        <taxon>Arthrodermataceae</taxon>
        <taxon>Microsporum</taxon>
    </lineage>
</organism>
<name>C5FEE4_ARTOC</name>
<reference evidence="2" key="1">
    <citation type="journal article" date="2012" name="MBio">
        <title>Comparative genome analysis of Trichophyton rubrum and related dermatophytes reveals candidate genes involved in infection.</title>
        <authorList>
            <person name="Martinez D.A."/>
            <person name="Oliver B.G."/>
            <person name="Graeser Y."/>
            <person name="Goldberg J.M."/>
            <person name="Li W."/>
            <person name="Martinez-Rossi N.M."/>
            <person name="Monod M."/>
            <person name="Shelest E."/>
            <person name="Barton R.C."/>
            <person name="Birch E."/>
            <person name="Brakhage A.A."/>
            <person name="Chen Z."/>
            <person name="Gurr S.J."/>
            <person name="Heiman D."/>
            <person name="Heitman J."/>
            <person name="Kosti I."/>
            <person name="Rossi A."/>
            <person name="Saif S."/>
            <person name="Samalova M."/>
            <person name="Saunders C.W."/>
            <person name="Shea T."/>
            <person name="Summerbell R.C."/>
            <person name="Xu J."/>
            <person name="Young S."/>
            <person name="Zeng Q."/>
            <person name="Birren B.W."/>
            <person name="Cuomo C.A."/>
            <person name="White T.C."/>
        </authorList>
    </citation>
    <scope>NUCLEOTIDE SEQUENCE [LARGE SCALE GENOMIC DNA]</scope>
    <source>
        <strain evidence="2">ATCC MYA-4605 / CBS 113480</strain>
    </source>
</reference>
<dbReference type="HOGENOM" id="CLU_1854767_0_0_1"/>
<keyword evidence="2" id="KW-1185">Reference proteome</keyword>
<dbReference type="Proteomes" id="UP000002035">
    <property type="component" value="Unassembled WGS sequence"/>
</dbReference>
<accession>C5FEE4</accession>
<dbReference type="GeneID" id="9228337"/>
<evidence type="ECO:0000313" key="2">
    <source>
        <dbReference type="Proteomes" id="UP000002035"/>
    </source>
</evidence>
<protein>
    <submittedName>
        <fullName evidence="1">Uncharacterized protein</fullName>
    </submittedName>
</protein>
<sequence length="138" mass="15347">MSTIYILELGGGLRKWQKPSLSLWDSTLLLIKILEPSSINILVLRLLFCKVRFSPGICIDIMVIDCAVEPACWRKGKRAAPCKISICMISVICIYGQGWNAGLNRQRFQGRANDVTSAMASNILIRNERSASVFDGVE</sequence>
<evidence type="ECO:0000313" key="1">
    <source>
        <dbReference type="EMBL" id="EEQ28178.1"/>
    </source>
</evidence>